<dbReference type="AlphaFoldDB" id="A0A5E4B7F0"/>
<evidence type="ECO:0000313" key="2">
    <source>
        <dbReference type="EMBL" id="VTJ65664.1"/>
    </source>
</evidence>
<dbReference type="EMBL" id="CABDUW010000318">
    <property type="protein sequence ID" value="VTJ65664.1"/>
    <property type="molecule type" value="Genomic_DNA"/>
</dbReference>
<reference evidence="2" key="1">
    <citation type="submission" date="2019-04" db="EMBL/GenBank/DDBJ databases">
        <authorList>
            <person name="Alioto T."/>
            <person name="Alioto T."/>
        </authorList>
    </citation>
    <scope>NUCLEOTIDE SEQUENCE [LARGE SCALE GENOMIC DNA]</scope>
</reference>
<feature type="compositionally biased region" description="Basic and acidic residues" evidence="1">
    <location>
        <begin position="241"/>
        <end position="250"/>
    </location>
</feature>
<feature type="compositionally biased region" description="Basic and acidic residues" evidence="1">
    <location>
        <begin position="134"/>
        <end position="151"/>
    </location>
</feature>
<feature type="compositionally biased region" description="Basic and acidic residues" evidence="1">
    <location>
        <begin position="95"/>
        <end position="123"/>
    </location>
</feature>
<dbReference type="Proteomes" id="UP000335636">
    <property type="component" value="Unassembled WGS sequence"/>
</dbReference>
<protein>
    <submittedName>
        <fullName evidence="2">Uncharacterized protein</fullName>
    </submittedName>
</protein>
<proteinExistence type="predicted"/>
<comment type="caution">
    <text evidence="2">The sequence shown here is derived from an EMBL/GenBank/DDBJ whole genome shotgun (WGS) entry which is preliminary data.</text>
</comment>
<organism evidence="2 3">
    <name type="scientific">Marmota monax</name>
    <name type="common">Woodchuck</name>
    <dbReference type="NCBI Taxonomy" id="9995"/>
    <lineage>
        <taxon>Eukaryota</taxon>
        <taxon>Metazoa</taxon>
        <taxon>Chordata</taxon>
        <taxon>Craniata</taxon>
        <taxon>Vertebrata</taxon>
        <taxon>Euteleostomi</taxon>
        <taxon>Mammalia</taxon>
        <taxon>Eutheria</taxon>
        <taxon>Euarchontoglires</taxon>
        <taxon>Glires</taxon>
        <taxon>Rodentia</taxon>
        <taxon>Sciuromorpha</taxon>
        <taxon>Sciuridae</taxon>
        <taxon>Xerinae</taxon>
        <taxon>Marmotini</taxon>
        <taxon>Marmota</taxon>
    </lineage>
</organism>
<accession>A0A5E4B7F0</accession>
<feature type="region of interest" description="Disordered" evidence="1">
    <location>
        <begin position="47"/>
        <end position="160"/>
    </location>
</feature>
<evidence type="ECO:0000313" key="3">
    <source>
        <dbReference type="Proteomes" id="UP000335636"/>
    </source>
</evidence>
<feature type="region of interest" description="Disordered" evidence="1">
    <location>
        <begin position="267"/>
        <end position="287"/>
    </location>
</feature>
<name>A0A5E4B7F0_MARMO</name>
<keyword evidence="3" id="KW-1185">Reference proteome</keyword>
<gene>
    <name evidence="2" type="ORF">MONAX_5E004331</name>
</gene>
<sequence length="460" mass="50553">MDVRVMEKKPLLGCVVSGPGSKTKAYDSKERLEYLKSQLLMEDHLGTKDSMWSPRSVDSYHREGAKPKARKPRQQSSTWSGKPRPRGPVAFGLDSKPEGDWASQKEEGVRLRDVSEAAYKGKVDMPSPKLGLSLKEDQRGSAEIRGDEAKKRNPSRPKKTRAFECMYWIPDCDSDTLSEYLENREEIVVVEVSSSESACSAPGPQAGSPRIKSQQCDWSAPEDASVEDSSGTAGSLRRKKTSGEEERRKFRRDGEVVLEADFGEASDHLTSSPKLRKGAQSREKEATALSPNRRMICVLKGDPDYDIALEDLDNSQDEWIYEVEGLFQEVHAEDRLIYMKGRIFKEIGTAEPWRSEVPHPPLLLLSGGAKTGELKPPKLPRLKTEEGCETLDVGCHKAPSEGSPPGGITVPEGLSLPHLGRGVSGPVGGANVILTLTSVPVGARRPWPTLQRAGRAKGFP</sequence>
<feature type="region of interest" description="Disordered" evidence="1">
    <location>
        <begin position="192"/>
        <end position="250"/>
    </location>
</feature>
<evidence type="ECO:0000256" key="1">
    <source>
        <dbReference type="SAM" id="MobiDB-lite"/>
    </source>
</evidence>